<dbReference type="Gene3D" id="2.20.230.10">
    <property type="entry name" value="Resuscitation-promoting factor rpfb"/>
    <property type="match status" value="1"/>
</dbReference>
<evidence type="ECO:0000313" key="6">
    <source>
        <dbReference type="EMBL" id="EYE87415.1"/>
    </source>
</evidence>
<dbReference type="InterPro" id="IPR036779">
    <property type="entry name" value="LysM_dom_sf"/>
</dbReference>
<dbReference type="Gene3D" id="2.70.70.10">
    <property type="entry name" value="Glucose Permease (Domain IIA)"/>
    <property type="match status" value="1"/>
</dbReference>
<dbReference type="SUPFAM" id="SSF51261">
    <property type="entry name" value="Duplicated hybrid motif"/>
    <property type="match status" value="1"/>
</dbReference>
<feature type="region of interest" description="Disordered" evidence="2">
    <location>
        <begin position="435"/>
        <end position="460"/>
    </location>
</feature>
<dbReference type="Gene3D" id="3.10.350.10">
    <property type="entry name" value="LysM domain"/>
    <property type="match status" value="1"/>
</dbReference>
<keyword evidence="3" id="KW-1133">Transmembrane helix</keyword>
<feature type="transmembrane region" description="Helical" evidence="3">
    <location>
        <begin position="23"/>
        <end position="45"/>
    </location>
</feature>
<dbReference type="SMART" id="SM01208">
    <property type="entry name" value="G5"/>
    <property type="match status" value="1"/>
</dbReference>
<dbReference type="OrthoDB" id="9809488at2"/>
<dbReference type="CDD" id="cd12797">
    <property type="entry name" value="M23_peptidase"/>
    <property type="match status" value="1"/>
</dbReference>
<feature type="domain" description="LysM" evidence="5">
    <location>
        <begin position="202"/>
        <end position="246"/>
    </location>
</feature>
<evidence type="ECO:0000256" key="3">
    <source>
        <dbReference type="SAM" id="Phobius"/>
    </source>
</evidence>
<proteinExistence type="predicted"/>
<name>A0A017RU40_9CLOT</name>
<dbReference type="CDD" id="cd00118">
    <property type="entry name" value="LysM"/>
    <property type="match status" value="1"/>
</dbReference>
<dbReference type="RefSeq" id="WP_051515164.1">
    <property type="nucleotide sequence ID" value="NZ_AZQP01000058.1"/>
</dbReference>
<dbReference type="Pfam" id="PF07501">
    <property type="entry name" value="G5"/>
    <property type="match status" value="1"/>
</dbReference>
<dbReference type="STRING" id="1403537.Q428_13445"/>
<gene>
    <name evidence="6" type="ORF">Q428_13445</name>
</gene>
<organism evidence="6 7">
    <name type="scientific">Fervidicella metallireducens AeB</name>
    <dbReference type="NCBI Taxonomy" id="1403537"/>
    <lineage>
        <taxon>Bacteria</taxon>
        <taxon>Bacillati</taxon>
        <taxon>Bacillota</taxon>
        <taxon>Clostridia</taxon>
        <taxon>Eubacteriales</taxon>
        <taxon>Clostridiaceae</taxon>
        <taxon>Fervidicella</taxon>
    </lineage>
</organism>
<feature type="domain" description="G5" evidence="4">
    <location>
        <begin position="252"/>
        <end position="333"/>
    </location>
</feature>
<dbReference type="PANTHER" id="PTHR21666:SF270">
    <property type="entry name" value="MUREIN HYDROLASE ACTIVATOR ENVC"/>
    <property type="match status" value="1"/>
</dbReference>
<dbReference type="InterPro" id="IPR011098">
    <property type="entry name" value="G5_dom"/>
</dbReference>
<dbReference type="AlphaFoldDB" id="A0A017RU40"/>
<feature type="compositionally biased region" description="Polar residues" evidence="2">
    <location>
        <begin position="451"/>
        <end position="460"/>
    </location>
</feature>
<keyword evidence="3" id="KW-0472">Membrane</keyword>
<dbReference type="InterPro" id="IPR011055">
    <property type="entry name" value="Dup_hybrid_motif"/>
</dbReference>
<dbReference type="PROSITE" id="PS51782">
    <property type="entry name" value="LYSM"/>
    <property type="match status" value="1"/>
</dbReference>
<protein>
    <submittedName>
        <fullName evidence="6">Peptidase M23</fullName>
    </submittedName>
</protein>
<keyword evidence="7" id="KW-1185">Reference proteome</keyword>
<dbReference type="PROSITE" id="PS51109">
    <property type="entry name" value="G5"/>
    <property type="match status" value="1"/>
</dbReference>
<keyword evidence="3" id="KW-0812">Transmembrane</keyword>
<dbReference type="Pfam" id="PF01476">
    <property type="entry name" value="LysM"/>
    <property type="match status" value="1"/>
</dbReference>
<dbReference type="GO" id="GO:0004222">
    <property type="term" value="F:metalloendopeptidase activity"/>
    <property type="evidence" value="ECO:0007669"/>
    <property type="project" value="TreeGrafter"/>
</dbReference>
<dbReference type="SMART" id="SM00257">
    <property type="entry name" value="LysM"/>
    <property type="match status" value="1"/>
</dbReference>
<dbReference type="InterPro" id="IPR016047">
    <property type="entry name" value="M23ase_b-sheet_dom"/>
</dbReference>
<evidence type="ECO:0000259" key="4">
    <source>
        <dbReference type="PROSITE" id="PS51109"/>
    </source>
</evidence>
<dbReference type="Proteomes" id="UP000019681">
    <property type="component" value="Unassembled WGS sequence"/>
</dbReference>
<dbReference type="InterPro" id="IPR018392">
    <property type="entry name" value="LysM"/>
</dbReference>
<dbReference type="SUPFAM" id="SSF54106">
    <property type="entry name" value="LysM domain"/>
    <property type="match status" value="1"/>
</dbReference>
<accession>A0A017RU40</accession>
<reference evidence="6 7" key="1">
    <citation type="journal article" date="2014" name="Genome Announc.">
        <title>Draft Genome Sequence of Fervidicella metallireducens Strain AeBT, an Iron-Reducing Thermoanaerobe from the Great Artesian Basin.</title>
        <authorList>
            <person name="Patel B.K."/>
        </authorList>
    </citation>
    <scope>NUCLEOTIDE SEQUENCE [LARGE SCALE GENOMIC DNA]</scope>
    <source>
        <strain evidence="6 7">AeB</strain>
    </source>
</reference>
<dbReference type="Pfam" id="PF01551">
    <property type="entry name" value="Peptidase_M23"/>
    <property type="match status" value="1"/>
</dbReference>
<evidence type="ECO:0000256" key="2">
    <source>
        <dbReference type="SAM" id="MobiDB-lite"/>
    </source>
</evidence>
<evidence type="ECO:0000313" key="7">
    <source>
        <dbReference type="Proteomes" id="UP000019681"/>
    </source>
</evidence>
<evidence type="ECO:0000256" key="1">
    <source>
        <dbReference type="ARBA" id="ARBA00022729"/>
    </source>
</evidence>
<keyword evidence="1" id="KW-0732">Signal</keyword>
<comment type="caution">
    <text evidence="6">The sequence shown here is derived from an EMBL/GenBank/DDBJ whole genome shotgun (WGS) entry which is preliminary data.</text>
</comment>
<sequence length="460" mass="50886">MNYSAKLKEFDKNAEFKENWGKFNFNAIFGIILGILITACVLNIYDNSNVIYSVSVNGKNVGYIKEIQEYKKAIEEIKKTDGIDTSKMITVEKAQLLQNVAYIDSNVIERAARSQLNLKMPAAVIYANGVEVVKVQNKDEAEKVIEKLKQSYYSSIKSGTFTILSTKISDKIEIVPTLASSEEILTVDEAVRKIAAGRGDNKVYTVAKGDTIWDISLKNDISIEEIKRANPNLNLDKIQIGQKINFAVNVPYLKVEIVANVTTREKLPYDSKKVTDKKMAKGASKIKQKGKNGIAQIEKKVVIVNGQVIEEEVERSKTLIAPVEEIVAIGTKVPMYVASGTFIKPSRGIYTSRFGRRWGEFHTGLDIAGPTGTPILAADSGKVTFAGWRNGYGKCVMITHGNGYQTLYGHASRIYVKAGQRVNKGQKIAAIGSTGRSTGPHLHFEVRKNGVPQNPQKYIR</sequence>
<evidence type="ECO:0000259" key="5">
    <source>
        <dbReference type="PROSITE" id="PS51782"/>
    </source>
</evidence>
<dbReference type="InterPro" id="IPR050570">
    <property type="entry name" value="Cell_wall_metabolism_enzyme"/>
</dbReference>
<dbReference type="EMBL" id="AZQP01000058">
    <property type="protein sequence ID" value="EYE87415.1"/>
    <property type="molecule type" value="Genomic_DNA"/>
</dbReference>
<dbReference type="PANTHER" id="PTHR21666">
    <property type="entry name" value="PEPTIDASE-RELATED"/>
    <property type="match status" value="1"/>
</dbReference>